<keyword evidence="6" id="KW-0963">Cytoplasm</keyword>
<evidence type="ECO:0000256" key="2">
    <source>
        <dbReference type="ARBA" id="ARBA00022552"/>
    </source>
</evidence>
<keyword evidence="5 6" id="KW-0949">S-adenosyl-L-methionine</keyword>
<proteinExistence type="inferred from homology"/>
<evidence type="ECO:0000256" key="4">
    <source>
        <dbReference type="ARBA" id="ARBA00022679"/>
    </source>
</evidence>
<comment type="catalytic activity">
    <reaction evidence="6">
        <text>cytidine(1402) in 16S rRNA + S-adenosyl-L-methionine = N(4)-methylcytidine(1402) in 16S rRNA + S-adenosyl-L-homocysteine + H(+)</text>
        <dbReference type="Rhea" id="RHEA:42928"/>
        <dbReference type="Rhea" id="RHEA-COMP:10286"/>
        <dbReference type="Rhea" id="RHEA-COMP:10287"/>
        <dbReference type="ChEBI" id="CHEBI:15378"/>
        <dbReference type="ChEBI" id="CHEBI:57856"/>
        <dbReference type="ChEBI" id="CHEBI:59789"/>
        <dbReference type="ChEBI" id="CHEBI:74506"/>
        <dbReference type="ChEBI" id="CHEBI:82748"/>
        <dbReference type="EC" id="2.1.1.199"/>
    </reaction>
</comment>
<dbReference type="InterPro" id="IPR029063">
    <property type="entry name" value="SAM-dependent_MTases_sf"/>
</dbReference>
<comment type="similarity">
    <text evidence="1 6">Belongs to the methyltransferase superfamily. RsmH family.</text>
</comment>
<evidence type="ECO:0000256" key="3">
    <source>
        <dbReference type="ARBA" id="ARBA00022603"/>
    </source>
</evidence>
<dbReference type="EC" id="2.1.1.199" evidence="6"/>
<dbReference type="Gene3D" id="3.40.50.150">
    <property type="entry name" value="Vaccinia Virus protein VP39"/>
    <property type="match status" value="1"/>
</dbReference>
<keyword evidence="3 6" id="KW-0489">Methyltransferase</keyword>
<dbReference type="PIRSF" id="PIRSF004486">
    <property type="entry name" value="MraW"/>
    <property type="match status" value="1"/>
</dbReference>
<dbReference type="Proteomes" id="UP000696931">
    <property type="component" value="Unassembled WGS sequence"/>
</dbReference>
<evidence type="ECO:0000256" key="1">
    <source>
        <dbReference type="ARBA" id="ARBA00010396"/>
    </source>
</evidence>
<keyword evidence="4 6" id="KW-0808">Transferase</keyword>
<dbReference type="EMBL" id="JACRIW010000110">
    <property type="protein sequence ID" value="MBI5170818.1"/>
    <property type="molecule type" value="Genomic_DNA"/>
</dbReference>
<protein>
    <recommendedName>
        <fullName evidence="6">Ribosomal RNA small subunit methyltransferase H</fullName>
        <ecNumber evidence="6">2.1.1.199</ecNumber>
    </recommendedName>
    <alternativeName>
        <fullName evidence="6">16S rRNA m(4)C1402 methyltransferase</fullName>
    </alternativeName>
    <alternativeName>
        <fullName evidence="6">rRNA (cytosine-N(4)-)-methyltransferase RsmH</fullName>
    </alternativeName>
</protein>
<dbReference type="Pfam" id="PF01795">
    <property type="entry name" value="Methyltransf_5"/>
    <property type="match status" value="1"/>
</dbReference>
<dbReference type="AlphaFoldDB" id="A0A933W4A0"/>
<evidence type="ECO:0000256" key="6">
    <source>
        <dbReference type="HAMAP-Rule" id="MF_01007"/>
    </source>
</evidence>
<dbReference type="Gene3D" id="1.10.150.170">
    <property type="entry name" value="Putative methyltransferase TM0872, insert domain"/>
    <property type="match status" value="1"/>
</dbReference>
<dbReference type="SUPFAM" id="SSF81799">
    <property type="entry name" value="Putative methyltransferase TM0872, insert domain"/>
    <property type="match status" value="1"/>
</dbReference>
<feature type="binding site" evidence="6">
    <location>
        <position position="104"/>
    </location>
    <ligand>
        <name>S-adenosyl-L-methionine</name>
        <dbReference type="ChEBI" id="CHEBI:59789"/>
    </ligand>
</feature>
<feature type="binding site" evidence="6">
    <location>
        <begin position="30"/>
        <end position="32"/>
    </location>
    <ligand>
        <name>S-adenosyl-L-methionine</name>
        <dbReference type="ChEBI" id="CHEBI:59789"/>
    </ligand>
</feature>
<dbReference type="InterPro" id="IPR023397">
    <property type="entry name" value="SAM-dep_MeTrfase_MraW_recog"/>
</dbReference>
<evidence type="ECO:0000256" key="5">
    <source>
        <dbReference type="ARBA" id="ARBA00022691"/>
    </source>
</evidence>
<dbReference type="PANTHER" id="PTHR11265:SF0">
    <property type="entry name" value="12S RRNA N4-METHYLCYTIDINE METHYLTRANSFERASE"/>
    <property type="match status" value="1"/>
</dbReference>
<feature type="binding site" evidence="6">
    <location>
        <position position="49"/>
    </location>
    <ligand>
        <name>S-adenosyl-L-methionine</name>
        <dbReference type="ChEBI" id="CHEBI:59789"/>
    </ligand>
</feature>
<feature type="binding site" evidence="6">
    <location>
        <position position="97"/>
    </location>
    <ligand>
        <name>S-adenosyl-L-methionine</name>
        <dbReference type="ChEBI" id="CHEBI:59789"/>
    </ligand>
</feature>
<sequence>MRHDPVLLHETLGFLLGGEGLYLDATLGDGGHASALLDAEPRARLLGNDRDHGSLDFARARLARFGDRVTLVHGTFAQLPQAHAAAGGERLAGALFDFGLSSRQIDDPARGISFMHEGPLDQRLDRSNGLPLNERLALADEAEVAQALREYGDVRGAGRMARAIVAAARAGALGTTRDLAAVVGRAGGDSRPKALAPVFQALRIWVNDELGDIDAALAWLPSAVRDGGVVVTLSYHSGEDRRVKHALRGEPRVSVSRRLPVMDDAEAVGPWEELTRKVVVPSNEEQETNPRARSARLRAFRRKPR</sequence>
<dbReference type="InterPro" id="IPR002903">
    <property type="entry name" value="RsmH"/>
</dbReference>
<keyword evidence="2 6" id="KW-0698">rRNA processing</keyword>
<organism evidence="8 9">
    <name type="scientific">Eiseniibacteriota bacterium</name>
    <dbReference type="NCBI Taxonomy" id="2212470"/>
    <lineage>
        <taxon>Bacteria</taxon>
        <taxon>Candidatus Eiseniibacteriota</taxon>
    </lineage>
</organism>
<evidence type="ECO:0000313" key="9">
    <source>
        <dbReference type="Proteomes" id="UP000696931"/>
    </source>
</evidence>
<dbReference type="NCBIfam" id="TIGR00006">
    <property type="entry name" value="16S rRNA (cytosine(1402)-N(4))-methyltransferase RsmH"/>
    <property type="match status" value="1"/>
</dbReference>
<dbReference type="SUPFAM" id="SSF53335">
    <property type="entry name" value="S-adenosyl-L-methionine-dependent methyltransferases"/>
    <property type="match status" value="1"/>
</dbReference>
<evidence type="ECO:0000313" key="8">
    <source>
        <dbReference type="EMBL" id="MBI5170818.1"/>
    </source>
</evidence>
<comment type="function">
    <text evidence="6">Specifically methylates the N4 position of cytidine in position 1402 (C1402) of 16S rRNA.</text>
</comment>
<feature type="region of interest" description="Disordered" evidence="7">
    <location>
        <begin position="279"/>
        <end position="305"/>
    </location>
</feature>
<comment type="caution">
    <text evidence="8">The sequence shown here is derived from an EMBL/GenBank/DDBJ whole genome shotgun (WGS) entry which is preliminary data.</text>
</comment>
<dbReference type="GO" id="GO:0070475">
    <property type="term" value="P:rRNA base methylation"/>
    <property type="evidence" value="ECO:0007669"/>
    <property type="project" value="UniProtKB-UniRule"/>
</dbReference>
<dbReference type="PANTHER" id="PTHR11265">
    <property type="entry name" value="S-ADENOSYL-METHYLTRANSFERASE MRAW"/>
    <property type="match status" value="1"/>
</dbReference>
<dbReference type="GO" id="GO:0071424">
    <property type="term" value="F:rRNA (cytosine-N4-)-methyltransferase activity"/>
    <property type="evidence" value="ECO:0007669"/>
    <property type="project" value="UniProtKB-UniRule"/>
</dbReference>
<gene>
    <name evidence="6 8" type="primary">rsmH</name>
    <name evidence="8" type="ORF">HZA61_15115</name>
</gene>
<name>A0A933W4A0_UNCEI</name>
<comment type="subcellular location">
    <subcellularLocation>
        <location evidence="6">Cytoplasm</location>
    </subcellularLocation>
</comment>
<dbReference type="HAMAP" id="MF_01007">
    <property type="entry name" value="16SrRNA_methyltr_H"/>
    <property type="match status" value="1"/>
</dbReference>
<evidence type="ECO:0000256" key="7">
    <source>
        <dbReference type="SAM" id="MobiDB-lite"/>
    </source>
</evidence>
<feature type="binding site" evidence="6">
    <location>
        <position position="76"/>
    </location>
    <ligand>
        <name>S-adenosyl-L-methionine</name>
        <dbReference type="ChEBI" id="CHEBI:59789"/>
    </ligand>
</feature>
<dbReference type="GO" id="GO:0005737">
    <property type="term" value="C:cytoplasm"/>
    <property type="evidence" value="ECO:0007669"/>
    <property type="project" value="UniProtKB-SubCell"/>
</dbReference>
<accession>A0A933W4A0</accession>
<reference evidence="8" key="1">
    <citation type="submission" date="2020-07" db="EMBL/GenBank/DDBJ databases">
        <title>Huge and variable diversity of episymbiotic CPR bacteria and DPANN archaea in groundwater ecosystems.</title>
        <authorList>
            <person name="He C.Y."/>
            <person name="Keren R."/>
            <person name="Whittaker M."/>
            <person name="Farag I.F."/>
            <person name="Doudna J."/>
            <person name="Cate J.H.D."/>
            <person name="Banfield J.F."/>
        </authorList>
    </citation>
    <scope>NUCLEOTIDE SEQUENCE</scope>
    <source>
        <strain evidence="8">NC_groundwater_1813_Pr3_B-0.1um_71_17</strain>
    </source>
</reference>
<feature type="compositionally biased region" description="Basic residues" evidence="7">
    <location>
        <begin position="293"/>
        <end position="305"/>
    </location>
</feature>